<comment type="subcellular location">
    <subcellularLocation>
        <location evidence="1">Membrane</location>
        <topology evidence="1">Multi-pass membrane protein</topology>
    </subcellularLocation>
</comment>
<dbReference type="Gene3D" id="1.10.4160.10">
    <property type="entry name" value="Hydantoin permease"/>
    <property type="match status" value="1"/>
</dbReference>
<feature type="transmembrane region" description="Helical" evidence="6">
    <location>
        <begin position="20"/>
        <end position="44"/>
    </location>
</feature>
<dbReference type="EMBL" id="UHDK01000001">
    <property type="protein sequence ID" value="SUM31368.1"/>
    <property type="molecule type" value="Genomic_DNA"/>
</dbReference>
<dbReference type="PANTHER" id="PTHR30618:SF0">
    <property type="entry name" value="PURINE-URACIL PERMEASE NCS1"/>
    <property type="match status" value="1"/>
</dbReference>
<gene>
    <name evidence="7" type="primary">ybbW_1</name>
    <name evidence="7" type="ORF">NCTC12195_00778</name>
</gene>
<accession>A0A380FB15</accession>
<evidence type="ECO:0000256" key="1">
    <source>
        <dbReference type="ARBA" id="ARBA00004141"/>
    </source>
</evidence>
<organism evidence="7 8">
    <name type="scientific">Staphylococcus gallinarum</name>
    <dbReference type="NCBI Taxonomy" id="1293"/>
    <lineage>
        <taxon>Bacteria</taxon>
        <taxon>Bacillati</taxon>
        <taxon>Bacillota</taxon>
        <taxon>Bacilli</taxon>
        <taxon>Bacillales</taxon>
        <taxon>Staphylococcaceae</taxon>
        <taxon>Staphylococcus</taxon>
    </lineage>
</organism>
<evidence type="ECO:0000256" key="4">
    <source>
        <dbReference type="ARBA" id="ARBA00022989"/>
    </source>
</evidence>
<feature type="transmembrane region" description="Helical" evidence="6">
    <location>
        <begin position="113"/>
        <end position="137"/>
    </location>
</feature>
<evidence type="ECO:0000256" key="3">
    <source>
        <dbReference type="ARBA" id="ARBA00022692"/>
    </source>
</evidence>
<name>A0A380FB15_STAGA</name>
<keyword evidence="3 6" id="KW-0812">Transmembrane</keyword>
<evidence type="ECO:0000313" key="8">
    <source>
        <dbReference type="Proteomes" id="UP000255277"/>
    </source>
</evidence>
<feature type="transmembrane region" description="Helical" evidence="6">
    <location>
        <begin position="70"/>
        <end position="93"/>
    </location>
</feature>
<dbReference type="AlphaFoldDB" id="A0A380FB15"/>
<dbReference type="STRING" id="1293.SH09_00110"/>
<dbReference type="GO" id="GO:0005886">
    <property type="term" value="C:plasma membrane"/>
    <property type="evidence" value="ECO:0007669"/>
    <property type="project" value="TreeGrafter"/>
</dbReference>
<dbReference type="Pfam" id="PF02133">
    <property type="entry name" value="Transp_cyt_pur"/>
    <property type="match status" value="1"/>
</dbReference>
<keyword evidence="4 6" id="KW-1133">Transmembrane helix</keyword>
<evidence type="ECO:0000313" key="7">
    <source>
        <dbReference type="EMBL" id="SUM31368.1"/>
    </source>
</evidence>
<reference evidence="7 8" key="1">
    <citation type="submission" date="2018-06" db="EMBL/GenBank/DDBJ databases">
        <authorList>
            <consortium name="Pathogen Informatics"/>
            <person name="Doyle S."/>
        </authorList>
    </citation>
    <scope>NUCLEOTIDE SEQUENCE [LARGE SCALE GENOMIC DNA]</scope>
    <source>
        <strain evidence="7 8">NCTC12195</strain>
    </source>
</reference>
<proteinExistence type="inferred from homology"/>
<dbReference type="InterPro" id="IPR001248">
    <property type="entry name" value="Pur-cyt_permease"/>
</dbReference>
<dbReference type="InterPro" id="IPR045225">
    <property type="entry name" value="Uracil/uridine/allantoin_perm"/>
</dbReference>
<protein>
    <submittedName>
        <fullName evidence="7">Allantoin permease</fullName>
    </submittedName>
</protein>
<evidence type="ECO:0000256" key="2">
    <source>
        <dbReference type="ARBA" id="ARBA00008974"/>
    </source>
</evidence>
<keyword evidence="5 6" id="KW-0472">Membrane</keyword>
<sequence length="139" mass="15300">MHNIPNYTAVGGFLLIGLSPLQVIIALIFSSFFIALLLVANGYAGSKYGIPFSMQLRSNHMVMSVRNCQAYYVVVIAGIAWFGLQTFAGSQALHILLNKIFPGFNDIGHGMTILGITIPALIAFLIFWAISFAIGFWRW</sequence>
<evidence type="ECO:0000256" key="6">
    <source>
        <dbReference type="SAM" id="Phobius"/>
    </source>
</evidence>
<comment type="similarity">
    <text evidence="2">Belongs to the purine-cytosine permease (2.A.39) family.</text>
</comment>
<dbReference type="GO" id="GO:0015205">
    <property type="term" value="F:nucleobase transmembrane transporter activity"/>
    <property type="evidence" value="ECO:0007669"/>
    <property type="project" value="TreeGrafter"/>
</dbReference>
<evidence type="ECO:0000256" key="5">
    <source>
        <dbReference type="ARBA" id="ARBA00023136"/>
    </source>
</evidence>
<dbReference type="Proteomes" id="UP000255277">
    <property type="component" value="Unassembled WGS sequence"/>
</dbReference>
<dbReference type="PANTHER" id="PTHR30618">
    <property type="entry name" value="NCS1 FAMILY PURINE/PYRIMIDINE TRANSPORTER"/>
    <property type="match status" value="1"/>
</dbReference>